<keyword evidence="1 3" id="KW-0547">Nucleotide-binding</keyword>
<evidence type="ECO:0000259" key="5">
    <source>
        <dbReference type="PROSITE" id="PS50067"/>
    </source>
</evidence>
<dbReference type="EMBL" id="CAXKWB010000612">
    <property type="protein sequence ID" value="CAL4061365.1"/>
    <property type="molecule type" value="Genomic_DNA"/>
</dbReference>
<sequence>MASTPSVKPSAKMRNVGDKEFLQDSDVENELTTPKPSNKSKTLNRRPLSTSRLHDVKSSNTPIAKKTPVTTISTLGSKVFTTPTGKVVTTPSNRFTTTPTSKSTSGVKTFTPNTKSLAGMKSNASLTPNNLKNNASTPPTTPRTLDSAKGSRLPPSTKSSSNNTPINRSSLSRRNSERSSTGKNYARVSTNSNDRRSSSHLVCSPAVNTPQIYLTPENGYMRRSRDEPTSPLMFPQPAEESTAVAVGVRIRPMNKREKELPDCHNVIEVNGTQELVVNDEMGRGHSFAFDHCFWSCNPSERIYHPAFATQETVYNTIAKPLLDKALEGYNVCLFAYGQTGSGKSYTMLGDEVNGDQEGMPESAGVIPRFCQDLFQCAGQSSSTGDQSNNAHVEVQLSYIEIYNERIYDLLGCSGKNVGEKREALRVREHPQNGPYVEGVKCHPVSSFTDLQ</sequence>
<comment type="caution">
    <text evidence="6">The sequence shown here is derived from an EMBL/GenBank/DDBJ whole genome shotgun (WGS) entry which is preliminary data.</text>
</comment>
<dbReference type="Gene3D" id="3.40.850.10">
    <property type="entry name" value="Kinesin motor domain"/>
    <property type="match status" value="1"/>
</dbReference>
<dbReference type="GO" id="GO:0005524">
    <property type="term" value="F:ATP binding"/>
    <property type="evidence" value="ECO:0007669"/>
    <property type="project" value="UniProtKB-UniRule"/>
</dbReference>
<protein>
    <recommendedName>
        <fullName evidence="5">Kinesin motor domain-containing protein</fullName>
    </recommendedName>
</protein>
<evidence type="ECO:0000313" key="7">
    <source>
        <dbReference type="Proteomes" id="UP001497623"/>
    </source>
</evidence>
<feature type="binding site" evidence="3">
    <location>
        <begin position="337"/>
        <end position="344"/>
    </location>
    <ligand>
        <name>ATP</name>
        <dbReference type="ChEBI" id="CHEBI:30616"/>
    </ligand>
</feature>
<dbReference type="GO" id="GO:0008017">
    <property type="term" value="F:microtubule binding"/>
    <property type="evidence" value="ECO:0007669"/>
    <property type="project" value="InterPro"/>
</dbReference>
<organism evidence="6 7">
    <name type="scientific">Meganyctiphanes norvegica</name>
    <name type="common">Northern krill</name>
    <name type="synonym">Thysanopoda norvegica</name>
    <dbReference type="NCBI Taxonomy" id="48144"/>
    <lineage>
        <taxon>Eukaryota</taxon>
        <taxon>Metazoa</taxon>
        <taxon>Ecdysozoa</taxon>
        <taxon>Arthropoda</taxon>
        <taxon>Crustacea</taxon>
        <taxon>Multicrustacea</taxon>
        <taxon>Malacostraca</taxon>
        <taxon>Eumalacostraca</taxon>
        <taxon>Eucarida</taxon>
        <taxon>Euphausiacea</taxon>
        <taxon>Euphausiidae</taxon>
        <taxon>Meganyctiphanes</taxon>
    </lineage>
</organism>
<gene>
    <name evidence="6" type="ORF">MNOR_LOCUS2115</name>
</gene>
<feature type="compositionally biased region" description="Low complexity" evidence="4">
    <location>
        <begin position="89"/>
        <end position="101"/>
    </location>
</feature>
<evidence type="ECO:0000256" key="1">
    <source>
        <dbReference type="ARBA" id="ARBA00022741"/>
    </source>
</evidence>
<evidence type="ECO:0000256" key="2">
    <source>
        <dbReference type="ARBA" id="ARBA00022840"/>
    </source>
</evidence>
<feature type="compositionally biased region" description="Polar residues" evidence="4">
    <location>
        <begin position="30"/>
        <end position="51"/>
    </location>
</feature>
<dbReference type="InterPro" id="IPR036961">
    <property type="entry name" value="Kinesin_motor_dom_sf"/>
</dbReference>
<dbReference type="Pfam" id="PF00225">
    <property type="entry name" value="Kinesin"/>
    <property type="match status" value="1"/>
</dbReference>
<dbReference type="PROSITE" id="PS50067">
    <property type="entry name" value="KINESIN_MOTOR_2"/>
    <property type="match status" value="1"/>
</dbReference>
<keyword evidence="7" id="KW-1185">Reference proteome</keyword>
<dbReference type="PANTHER" id="PTHR47117:SF5">
    <property type="entry name" value="KINESIN-LIKE PROTEIN KIF14"/>
    <property type="match status" value="1"/>
</dbReference>
<dbReference type="GO" id="GO:0003777">
    <property type="term" value="F:microtubule motor activity"/>
    <property type="evidence" value="ECO:0007669"/>
    <property type="project" value="InterPro"/>
</dbReference>
<dbReference type="GO" id="GO:0007018">
    <property type="term" value="P:microtubule-based movement"/>
    <property type="evidence" value="ECO:0007669"/>
    <property type="project" value="InterPro"/>
</dbReference>
<comment type="similarity">
    <text evidence="3">Belongs to the TRAFAC class myosin-kinesin ATPase superfamily. Kinesin family.</text>
</comment>
<evidence type="ECO:0000313" key="6">
    <source>
        <dbReference type="EMBL" id="CAL4061365.1"/>
    </source>
</evidence>
<feature type="compositionally biased region" description="Low complexity" evidence="4">
    <location>
        <begin position="154"/>
        <end position="173"/>
    </location>
</feature>
<dbReference type="Proteomes" id="UP001497623">
    <property type="component" value="Unassembled WGS sequence"/>
</dbReference>
<keyword evidence="3" id="KW-0505">Motor protein</keyword>
<accession>A0AAV2PR29</accession>
<dbReference type="PANTHER" id="PTHR47117">
    <property type="entry name" value="STAR-RELATED LIPID TRANSFER PROTEIN 9"/>
    <property type="match status" value="1"/>
</dbReference>
<feature type="region of interest" description="Disordered" evidence="4">
    <location>
        <begin position="1"/>
        <end position="64"/>
    </location>
</feature>
<feature type="domain" description="Kinesin motor" evidence="5">
    <location>
        <begin position="243"/>
        <end position="451"/>
    </location>
</feature>
<dbReference type="AlphaFoldDB" id="A0AAV2PR29"/>
<feature type="region of interest" description="Disordered" evidence="4">
    <location>
        <begin position="89"/>
        <end position="204"/>
    </location>
</feature>
<feature type="compositionally biased region" description="Polar residues" evidence="4">
    <location>
        <begin position="181"/>
        <end position="192"/>
    </location>
</feature>
<feature type="compositionally biased region" description="Polar residues" evidence="4">
    <location>
        <begin position="102"/>
        <end position="144"/>
    </location>
</feature>
<evidence type="ECO:0000256" key="3">
    <source>
        <dbReference type="PROSITE-ProRule" id="PRU00283"/>
    </source>
</evidence>
<proteinExistence type="inferred from homology"/>
<dbReference type="InterPro" id="IPR027417">
    <property type="entry name" value="P-loop_NTPase"/>
</dbReference>
<name>A0AAV2PR29_MEGNR</name>
<dbReference type="InterPro" id="IPR001752">
    <property type="entry name" value="Kinesin_motor_dom"/>
</dbReference>
<reference evidence="6 7" key="1">
    <citation type="submission" date="2024-05" db="EMBL/GenBank/DDBJ databases">
        <authorList>
            <person name="Wallberg A."/>
        </authorList>
    </citation>
    <scope>NUCLEOTIDE SEQUENCE [LARGE SCALE GENOMIC DNA]</scope>
</reference>
<evidence type="ECO:0000256" key="4">
    <source>
        <dbReference type="SAM" id="MobiDB-lite"/>
    </source>
</evidence>
<dbReference type="SUPFAM" id="SSF52540">
    <property type="entry name" value="P-loop containing nucleoside triphosphate hydrolases"/>
    <property type="match status" value="1"/>
</dbReference>
<keyword evidence="2 3" id="KW-0067">ATP-binding</keyword>
<dbReference type="SMART" id="SM00129">
    <property type="entry name" value="KISc"/>
    <property type="match status" value="1"/>
</dbReference>
<feature type="non-terminal residue" evidence="6">
    <location>
        <position position="451"/>
    </location>
</feature>